<dbReference type="PANTHER" id="PTHR15725">
    <property type="entry name" value="ZN-FINGER, C-X8-C-X5-C-X3-H TYPE-CONTAINING"/>
    <property type="match status" value="1"/>
</dbReference>
<proteinExistence type="predicted"/>
<feature type="compositionally biased region" description="Basic and acidic residues" evidence="7">
    <location>
        <begin position="402"/>
        <end position="434"/>
    </location>
</feature>
<evidence type="ECO:0000256" key="1">
    <source>
        <dbReference type="ARBA" id="ARBA00022723"/>
    </source>
</evidence>
<dbReference type="InterPro" id="IPR036855">
    <property type="entry name" value="Znf_CCCH_sf"/>
</dbReference>
<dbReference type="GO" id="GO:0003729">
    <property type="term" value="F:mRNA binding"/>
    <property type="evidence" value="ECO:0007669"/>
    <property type="project" value="TreeGrafter"/>
</dbReference>
<dbReference type="Pfam" id="PF15663">
    <property type="entry name" value="zf-CCCH_3"/>
    <property type="match status" value="1"/>
</dbReference>
<evidence type="ECO:0000256" key="6">
    <source>
        <dbReference type="PROSITE-ProRule" id="PRU00723"/>
    </source>
</evidence>
<feature type="region of interest" description="Disordered" evidence="7">
    <location>
        <begin position="730"/>
        <end position="749"/>
    </location>
</feature>
<dbReference type="SMART" id="SM00356">
    <property type="entry name" value="ZnF_C3H1"/>
    <property type="match status" value="3"/>
</dbReference>
<feature type="zinc finger region" description="C3H1-type" evidence="6">
    <location>
        <begin position="116"/>
        <end position="143"/>
    </location>
</feature>
<protein>
    <submittedName>
        <fullName evidence="9">Zinc finger CCCH domain-containing protein 19</fullName>
    </submittedName>
</protein>
<keyword evidence="2" id="KW-0677">Repeat</keyword>
<dbReference type="SUPFAM" id="SSF90229">
    <property type="entry name" value="CCCH zinc finger"/>
    <property type="match status" value="1"/>
</dbReference>
<feature type="region of interest" description="Disordered" evidence="7">
    <location>
        <begin position="645"/>
        <end position="696"/>
    </location>
</feature>
<evidence type="ECO:0000256" key="3">
    <source>
        <dbReference type="ARBA" id="ARBA00022771"/>
    </source>
</evidence>
<accession>A0A1D1Z4T2</accession>
<dbReference type="InterPro" id="IPR000571">
    <property type="entry name" value="Znf_CCCH"/>
</dbReference>
<gene>
    <name evidence="9" type="primary">Os02g0831100</name>
    <name evidence="9" type="ORF">g.14230</name>
</gene>
<feature type="zinc finger region" description="C3H1-type" evidence="6">
    <location>
        <begin position="51"/>
        <end position="77"/>
    </location>
</feature>
<feature type="domain" description="C3H1-type" evidence="8">
    <location>
        <begin position="51"/>
        <end position="77"/>
    </location>
</feature>
<dbReference type="GO" id="GO:0003677">
    <property type="term" value="F:DNA binding"/>
    <property type="evidence" value="ECO:0007669"/>
    <property type="project" value="UniProtKB-KW"/>
</dbReference>
<dbReference type="InterPro" id="IPR041686">
    <property type="entry name" value="Znf-CCCH_3"/>
</dbReference>
<dbReference type="FunFam" id="4.10.1000.10:FF:000021">
    <property type="entry name" value="Zinc finger CCCH domain-containing protein 17"/>
    <property type="match status" value="1"/>
</dbReference>
<feature type="region of interest" description="Disordered" evidence="7">
    <location>
        <begin position="345"/>
        <end position="377"/>
    </location>
</feature>
<name>A0A1D1Z4T2_9ARAE</name>
<sequence length="792" mass="88278">MESVARDPIRPPISPEEEAVKRNTDCVYFLASPLTCKKGNECEYRHSEGARVNPRDCWFWLNGNCLNPKCSFRHPPLDGLLGSPVGAAPGSTLPSVQTTTSTQVPAAYAPSVHPSNKQSTPCYFFQKGGCLKGDRCPFMHGVQPVNSSISQEAGKDATPSTEHSNTSKNPSWSLEKCVQQDKLEKSADKPVGVSHSLANPNAKAEIKPANGLAVKSSMLPAPLLDEMAHRFQTNTVDYTVSNSTDMLQGCHLQHVDEPIQNGREPDDSLRESSPGFDVLVDDEGEDTDYFHKDDEFGSASDYGGKNPNLENEFDYHHSDYDSVTKFDRETYNEIGEYDHHGRRDWYHQEQHRSSERTLKRSSIPEKRGPWRENSADKLDATDLRHRLLKQRRLNGPRSAISPDHHGELFQRDDLSIEEKRNQNRNSHRDQRNLPHESSISNRLQGRITLPGRPSTENYSNLQSDGVIDKGRNWGRSSSPGQPLNGQGRPHDVIKQKAHKDFTAEAWNIGGQPRRQDEVGSVNFAGPKSLAELKGAKFSGKSQVTLTKTDNSTIIREEEKSEGSLQFEGPKPLSVILKRKREEHALLSDGIEDNQRVIEERAGVLISTATTDNETIHLLESENGQSHTLGNIEVPKSTAVVEEEEEGLIVSDGEELPYQGQSSAKGEMLDTGDDKLADSMEEPEVENNKRDGESMYGATEGIGFEMGEVEGLPHPAQSLHEGEVLNTEGGMLIDDMENPDNQNYDQRDDEFEYDTTEGTNFKSEDGEYVYEEDEDMDDEDGDDFARKLGVMLS</sequence>
<organism evidence="9">
    <name type="scientific">Anthurium amnicola</name>
    <dbReference type="NCBI Taxonomy" id="1678845"/>
    <lineage>
        <taxon>Eukaryota</taxon>
        <taxon>Viridiplantae</taxon>
        <taxon>Streptophyta</taxon>
        <taxon>Embryophyta</taxon>
        <taxon>Tracheophyta</taxon>
        <taxon>Spermatophyta</taxon>
        <taxon>Magnoliopsida</taxon>
        <taxon>Liliopsida</taxon>
        <taxon>Araceae</taxon>
        <taxon>Pothoideae</taxon>
        <taxon>Potheae</taxon>
        <taxon>Anthurium</taxon>
    </lineage>
</organism>
<feature type="region of interest" description="Disordered" evidence="7">
    <location>
        <begin position="180"/>
        <end position="199"/>
    </location>
</feature>
<evidence type="ECO:0000256" key="7">
    <source>
        <dbReference type="SAM" id="MobiDB-lite"/>
    </source>
</evidence>
<dbReference type="GO" id="GO:0008270">
    <property type="term" value="F:zinc ion binding"/>
    <property type="evidence" value="ECO:0007669"/>
    <property type="project" value="UniProtKB-KW"/>
</dbReference>
<dbReference type="EMBL" id="GDJX01006033">
    <property type="protein sequence ID" value="JAT61903.1"/>
    <property type="molecule type" value="Transcribed_RNA"/>
</dbReference>
<feature type="compositionally biased region" description="Polar residues" evidence="7">
    <location>
        <begin position="474"/>
        <end position="484"/>
    </location>
</feature>
<feature type="compositionally biased region" description="Acidic residues" evidence="7">
    <location>
        <begin position="645"/>
        <end position="654"/>
    </location>
</feature>
<dbReference type="Gene3D" id="4.10.1000.10">
    <property type="entry name" value="Zinc finger, CCCH-type"/>
    <property type="match status" value="2"/>
</dbReference>
<feature type="domain" description="C3H1-type" evidence="8">
    <location>
        <begin position="116"/>
        <end position="143"/>
    </location>
</feature>
<keyword evidence="5" id="KW-0238">DNA-binding</keyword>
<dbReference type="PANTHER" id="PTHR15725:SF14">
    <property type="entry name" value="ZINC FINGER CCCH DOMAIN-CONTAINING PROTEIN 11A"/>
    <property type="match status" value="1"/>
</dbReference>
<reference evidence="9" key="1">
    <citation type="submission" date="2015-07" db="EMBL/GenBank/DDBJ databases">
        <title>Transcriptome Assembly of Anthurium amnicola.</title>
        <authorList>
            <person name="Suzuki J."/>
        </authorList>
    </citation>
    <scope>NUCLEOTIDE SEQUENCE</scope>
</reference>
<dbReference type="PROSITE" id="PS50103">
    <property type="entry name" value="ZF_C3H1"/>
    <property type="match status" value="3"/>
</dbReference>
<keyword evidence="4 6" id="KW-0862">Zinc</keyword>
<feature type="compositionally biased region" description="Polar residues" evidence="7">
    <location>
        <begin position="454"/>
        <end position="463"/>
    </location>
</feature>
<feature type="region of interest" description="Disordered" evidence="7">
    <location>
        <begin position="148"/>
        <end position="174"/>
    </location>
</feature>
<feature type="region of interest" description="Disordered" evidence="7">
    <location>
        <begin position="390"/>
        <end position="490"/>
    </location>
</feature>
<evidence type="ECO:0000259" key="8">
    <source>
        <dbReference type="PROSITE" id="PS50103"/>
    </source>
</evidence>
<dbReference type="AlphaFoldDB" id="A0A1D1Z4T2"/>
<feature type="domain" description="C3H1-type" evidence="8">
    <location>
        <begin position="21"/>
        <end position="49"/>
    </location>
</feature>
<feature type="compositionally biased region" description="Polar residues" evidence="7">
    <location>
        <begin position="158"/>
        <end position="172"/>
    </location>
</feature>
<evidence type="ECO:0000256" key="2">
    <source>
        <dbReference type="ARBA" id="ARBA00022737"/>
    </source>
</evidence>
<dbReference type="Pfam" id="PF00642">
    <property type="entry name" value="zf-CCCH"/>
    <property type="match status" value="1"/>
</dbReference>
<evidence type="ECO:0000313" key="9">
    <source>
        <dbReference type="EMBL" id="JAT61903.1"/>
    </source>
</evidence>
<evidence type="ECO:0000256" key="4">
    <source>
        <dbReference type="ARBA" id="ARBA00022833"/>
    </source>
</evidence>
<evidence type="ECO:0000256" key="5">
    <source>
        <dbReference type="ARBA" id="ARBA00023125"/>
    </source>
</evidence>
<keyword evidence="1 6" id="KW-0479">Metal-binding</keyword>
<keyword evidence="3 6" id="KW-0863">Zinc-finger</keyword>
<feature type="zinc finger region" description="C3H1-type" evidence="6">
    <location>
        <begin position="21"/>
        <end position="49"/>
    </location>
</feature>